<gene>
    <name evidence="2" type="ORF">J2S39_002218</name>
</gene>
<dbReference type="EMBL" id="JAVDXZ010000001">
    <property type="protein sequence ID" value="MDR7330542.1"/>
    <property type="molecule type" value="Genomic_DNA"/>
</dbReference>
<name>A0ABU2A032_9CORY</name>
<evidence type="ECO:0000313" key="2">
    <source>
        <dbReference type="EMBL" id="MDR7330542.1"/>
    </source>
</evidence>
<keyword evidence="3" id="KW-1185">Reference proteome</keyword>
<dbReference type="PRINTS" id="PR00368">
    <property type="entry name" value="FADPNR"/>
</dbReference>
<dbReference type="SUPFAM" id="SSF51905">
    <property type="entry name" value="FAD/NAD(P)-binding domain"/>
    <property type="match status" value="1"/>
</dbReference>
<evidence type="ECO:0000256" key="1">
    <source>
        <dbReference type="ARBA" id="ARBA00023002"/>
    </source>
</evidence>
<dbReference type="PRINTS" id="PR00469">
    <property type="entry name" value="PNDRDTASEII"/>
</dbReference>
<dbReference type="Gene3D" id="3.50.50.60">
    <property type="entry name" value="FAD/NAD(P)-binding domain"/>
    <property type="match status" value="1"/>
</dbReference>
<dbReference type="InterPro" id="IPR050982">
    <property type="entry name" value="Auxin_biosynth/cation_transpt"/>
</dbReference>
<reference evidence="2" key="1">
    <citation type="submission" date="2023-07" db="EMBL/GenBank/DDBJ databases">
        <title>Sequencing the genomes of 1000 actinobacteria strains.</title>
        <authorList>
            <person name="Klenk H.-P."/>
        </authorList>
    </citation>
    <scope>NUCLEOTIDE SEQUENCE</scope>
    <source>
        <strain evidence="2">DSM 107476</strain>
    </source>
</reference>
<comment type="caution">
    <text evidence="2">The sequence shown here is derived from an EMBL/GenBank/DDBJ whole genome shotgun (WGS) entry which is preliminary data.</text>
</comment>
<dbReference type="Proteomes" id="UP001180840">
    <property type="component" value="Unassembled WGS sequence"/>
</dbReference>
<accession>A0ABU2A032</accession>
<organism evidence="2 3">
    <name type="scientific">Corynebacterium guangdongense</name>
    <dbReference type="NCBI Taxonomy" id="1783348"/>
    <lineage>
        <taxon>Bacteria</taxon>
        <taxon>Bacillati</taxon>
        <taxon>Actinomycetota</taxon>
        <taxon>Actinomycetes</taxon>
        <taxon>Mycobacteriales</taxon>
        <taxon>Corynebacteriaceae</taxon>
        <taxon>Corynebacterium</taxon>
    </lineage>
</organism>
<dbReference type="RefSeq" id="WP_290196328.1">
    <property type="nucleotide sequence ID" value="NZ_CP047654.1"/>
</dbReference>
<evidence type="ECO:0000313" key="3">
    <source>
        <dbReference type="Proteomes" id="UP001180840"/>
    </source>
</evidence>
<proteinExistence type="predicted"/>
<dbReference type="InterPro" id="IPR036188">
    <property type="entry name" value="FAD/NAD-bd_sf"/>
</dbReference>
<protein>
    <submittedName>
        <fullName evidence="2">Flavoprotein involved in K+ transport</fullName>
    </submittedName>
</protein>
<sequence length="333" mass="35141">MTTTSHGHHEAIVVGGGQAGLATAYYLLARGVDTLVLDNNMGPGGAWSMYWDTMTLLSEPAQSSLPGMAMPDVPGGLTPAHMVEYLTNYEGVFDIPVRRPVRVLHVRPAGAHFTVETDQGTWTASQVIMATGTYARPLVPHVEGTIMGQFWHVANYPGRDTFRGKKVAVVGAGNAAAQIGAELSEVAEVIWLTDTEPRLVDASLTGADYHRLIAERRDAILAGATDVPSDPAELGNIIQTPPVKAAIESGALTPTPLPETLDGLEVNHLIWATGFEPGLYPVRGLVEDGRPSVEGLHLVGYGGASGYGSDTIAGIGPWAQHTARTVAEGLGKR</sequence>
<dbReference type="PANTHER" id="PTHR43539:SF78">
    <property type="entry name" value="FLAVIN-CONTAINING MONOOXYGENASE"/>
    <property type="match status" value="1"/>
</dbReference>
<keyword evidence="1" id="KW-0560">Oxidoreductase</keyword>
<dbReference type="Pfam" id="PF13738">
    <property type="entry name" value="Pyr_redox_3"/>
    <property type="match status" value="1"/>
</dbReference>
<dbReference type="PANTHER" id="PTHR43539">
    <property type="entry name" value="FLAVIN-BINDING MONOOXYGENASE-LIKE PROTEIN (AFU_ORTHOLOGUE AFUA_4G09220)"/>
    <property type="match status" value="1"/>
</dbReference>